<evidence type="ECO:0000313" key="1">
    <source>
        <dbReference type="EMBL" id="PON95493.1"/>
    </source>
</evidence>
<organism evidence="1 2">
    <name type="scientific">Trema orientale</name>
    <name type="common">Charcoal tree</name>
    <name type="synonym">Celtis orientalis</name>
    <dbReference type="NCBI Taxonomy" id="63057"/>
    <lineage>
        <taxon>Eukaryota</taxon>
        <taxon>Viridiplantae</taxon>
        <taxon>Streptophyta</taxon>
        <taxon>Embryophyta</taxon>
        <taxon>Tracheophyta</taxon>
        <taxon>Spermatophyta</taxon>
        <taxon>Magnoliopsida</taxon>
        <taxon>eudicotyledons</taxon>
        <taxon>Gunneridae</taxon>
        <taxon>Pentapetalae</taxon>
        <taxon>rosids</taxon>
        <taxon>fabids</taxon>
        <taxon>Rosales</taxon>
        <taxon>Cannabaceae</taxon>
        <taxon>Trema</taxon>
    </lineage>
</organism>
<comment type="caution">
    <text evidence="1">The sequence shown here is derived from an EMBL/GenBank/DDBJ whole genome shotgun (WGS) entry which is preliminary data.</text>
</comment>
<dbReference type="Proteomes" id="UP000237000">
    <property type="component" value="Unassembled WGS sequence"/>
</dbReference>
<accession>A0A2P5FCI5</accession>
<evidence type="ECO:0000313" key="2">
    <source>
        <dbReference type="Proteomes" id="UP000237000"/>
    </source>
</evidence>
<dbReference type="InParanoid" id="A0A2P5FCI5"/>
<proteinExistence type="predicted"/>
<keyword evidence="2" id="KW-1185">Reference proteome</keyword>
<protein>
    <submittedName>
        <fullName evidence="1">Uncharacterized protein</fullName>
    </submittedName>
</protein>
<name>A0A2P5FCI5_TREOI</name>
<reference evidence="2" key="1">
    <citation type="submission" date="2016-06" db="EMBL/GenBank/DDBJ databases">
        <title>Parallel loss of symbiosis genes in relatives of nitrogen-fixing non-legume Parasponia.</title>
        <authorList>
            <person name="Van Velzen R."/>
            <person name="Holmer R."/>
            <person name="Bu F."/>
            <person name="Rutten L."/>
            <person name="Van Zeijl A."/>
            <person name="Liu W."/>
            <person name="Santuari L."/>
            <person name="Cao Q."/>
            <person name="Sharma T."/>
            <person name="Shen D."/>
            <person name="Roswanjaya Y."/>
            <person name="Wardhani T."/>
            <person name="Kalhor M.S."/>
            <person name="Jansen J."/>
            <person name="Van den Hoogen J."/>
            <person name="Gungor B."/>
            <person name="Hartog M."/>
            <person name="Hontelez J."/>
            <person name="Verver J."/>
            <person name="Yang W.-C."/>
            <person name="Schijlen E."/>
            <person name="Repin R."/>
            <person name="Schilthuizen M."/>
            <person name="Schranz E."/>
            <person name="Heidstra R."/>
            <person name="Miyata K."/>
            <person name="Fedorova E."/>
            <person name="Kohlen W."/>
            <person name="Bisseling T."/>
            <person name="Smit S."/>
            <person name="Geurts R."/>
        </authorList>
    </citation>
    <scope>NUCLEOTIDE SEQUENCE [LARGE SCALE GENOMIC DNA]</scope>
    <source>
        <strain evidence="2">cv. RG33-2</strain>
    </source>
</reference>
<gene>
    <name evidence="1" type="ORF">TorRG33x02_086390</name>
</gene>
<dbReference type="AlphaFoldDB" id="A0A2P5FCI5"/>
<dbReference type="EMBL" id="JXTC01000044">
    <property type="protein sequence ID" value="PON95493.1"/>
    <property type="molecule type" value="Genomic_DNA"/>
</dbReference>
<sequence length="52" mass="5579">MMIGLGFDAQVGRGEVVEPEDAIDIANAIVDDDLRNFMGLSSKEMIGPRVSV</sequence>